<reference evidence="3" key="1">
    <citation type="submission" date="2017-09" db="EMBL/GenBank/DDBJ databases">
        <title>Depth-based differentiation of microbial function through sediment-hosted aquifers and enrichment of novel symbionts in the deep terrestrial subsurface.</title>
        <authorList>
            <person name="Probst A.J."/>
            <person name="Ladd B."/>
            <person name="Jarett J.K."/>
            <person name="Geller-Mcgrath D.E."/>
            <person name="Sieber C.M.K."/>
            <person name="Emerson J.B."/>
            <person name="Anantharaman K."/>
            <person name="Thomas B.C."/>
            <person name="Malmstrom R."/>
            <person name="Stieglmeier M."/>
            <person name="Klingl A."/>
            <person name="Woyke T."/>
            <person name="Ryan C.M."/>
            <person name="Banfield J.F."/>
        </authorList>
    </citation>
    <scope>NUCLEOTIDE SEQUENCE [LARGE SCALE GENOMIC DNA]</scope>
</reference>
<evidence type="ECO:0000259" key="1">
    <source>
        <dbReference type="Pfam" id="PF01850"/>
    </source>
</evidence>
<dbReference type="Gene3D" id="3.40.50.1010">
    <property type="entry name" value="5'-nuclease"/>
    <property type="match status" value="1"/>
</dbReference>
<evidence type="ECO:0000313" key="3">
    <source>
        <dbReference type="Proteomes" id="UP000229756"/>
    </source>
</evidence>
<proteinExistence type="predicted"/>
<feature type="domain" description="PIN" evidence="1">
    <location>
        <begin position="6"/>
        <end position="111"/>
    </location>
</feature>
<dbReference type="InterPro" id="IPR002716">
    <property type="entry name" value="PIN_dom"/>
</dbReference>
<dbReference type="CDD" id="cd09854">
    <property type="entry name" value="PIN_VapC-like"/>
    <property type="match status" value="1"/>
</dbReference>
<dbReference type="Pfam" id="PF01850">
    <property type="entry name" value="PIN"/>
    <property type="match status" value="1"/>
</dbReference>
<dbReference type="InterPro" id="IPR029060">
    <property type="entry name" value="PIN-like_dom_sf"/>
</dbReference>
<dbReference type="EMBL" id="PFSJ01000003">
    <property type="protein sequence ID" value="PJC24059.1"/>
    <property type="molecule type" value="Genomic_DNA"/>
</dbReference>
<dbReference type="Proteomes" id="UP000229756">
    <property type="component" value="Unassembled WGS sequence"/>
</dbReference>
<protein>
    <recommendedName>
        <fullName evidence="1">PIN domain-containing protein</fullName>
    </recommendedName>
</protein>
<gene>
    <name evidence="2" type="ORF">CO058_00315</name>
</gene>
<comment type="caution">
    <text evidence="2">The sequence shown here is derived from an EMBL/GenBank/DDBJ whole genome shotgun (WGS) entry which is preliminary data.</text>
</comment>
<dbReference type="AlphaFoldDB" id="A0A2M8EMU8"/>
<dbReference type="SUPFAM" id="SSF88723">
    <property type="entry name" value="PIN domain-like"/>
    <property type="match status" value="1"/>
</dbReference>
<evidence type="ECO:0000313" key="2">
    <source>
        <dbReference type="EMBL" id="PJC24059.1"/>
    </source>
</evidence>
<organism evidence="2 3">
    <name type="scientific">candidate division WWE3 bacterium CG_4_9_14_0_2_um_filter_35_11</name>
    <dbReference type="NCBI Taxonomy" id="1975077"/>
    <lineage>
        <taxon>Bacteria</taxon>
        <taxon>Katanobacteria</taxon>
    </lineage>
</organism>
<accession>A0A2M8EMU8</accession>
<sequence length="125" mass="14332">MVVNKVFLDTNKIIDIFEPRGKGRLTAEMMSGMEIHISPLSIHILCYIGKYKIPSEKLERIEDYYKIVDFDEQILALALKGPTNDLEDNIQLHSASQSGCDIFLTDDKKLLNMHYFGKVRIVSKL</sequence>
<name>A0A2M8EMU8_UNCKA</name>